<dbReference type="InterPro" id="IPR011576">
    <property type="entry name" value="Pyridox_Oxase_N"/>
</dbReference>
<gene>
    <name evidence="2" type="ORF">KDA27_16400</name>
</gene>
<dbReference type="SUPFAM" id="SSF50475">
    <property type="entry name" value="FMN-binding split barrel"/>
    <property type="match status" value="1"/>
</dbReference>
<protein>
    <submittedName>
        <fullName evidence="2">Pyridoxamine 5'-phosphate oxidase family protein</fullName>
    </submittedName>
</protein>
<dbReference type="PIRSF" id="PIRSF004633">
    <property type="entry name" value="UCP_PLP_oxd"/>
    <property type="match status" value="1"/>
</dbReference>
<reference evidence="2" key="2">
    <citation type="journal article" date="2021" name="Microbiome">
        <title>Successional dynamics and alternative stable states in a saline activated sludge microbial community over 9 years.</title>
        <authorList>
            <person name="Wang Y."/>
            <person name="Ye J."/>
            <person name="Ju F."/>
            <person name="Liu L."/>
            <person name="Boyd J.A."/>
            <person name="Deng Y."/>
            <person name="Parks D.H."/>
            <person name="Jiang X."/>
            <person name="Yin X."/>
            <person name="Woodcroft B.J."/>
            <person name="Tyson G.W."/>
            <person name="Hugenholtz P."/>
            <person name="Polz M.F."/>
            <person name="Zhang T."/>
        </authorList>
    </citation>
    <scope>NUCLEOTIDE SEQUENCE</scope>
    <source>
        <strain evidence="2">HKST-UBA02</strain>
    </source>
</reference>
<feature type="domain" description="Pyridoxamine 5'-phosphate oxidase N-terminal" evidence="1">
    <location>
        <begin position="9"/>
        <end position="137"/>
    </location>
</feature>
<dbReference type="AlphaFoldDB" id="A0A956SEF6"/>
<dbReference type="InterPro" id="IPR014419">
    <property type="entry name" value="HutZ"/>
</dbReference>
<evidence type="ECO:0000313" key="2">
    <source>
        <dbReference type="EMBL" id="MCA9757386.1"/>
    </source>
</evidence>
<dbReference type="EMBL" id="JAGQHS010000096">
    <property type="protein sequence ID" value="MCA9757386.1"/>
    <property type="molecule type" value="Genomic_DNA"/>
</dbReference>
<reference evidence="2" key="1">
    <citation type="submission" date="2020-04" db="EMBL/GenBank/DDBJ databases">
        <authorList>
            <person name="Zhang T."/>
        </authorList>
    </citation>
    <scope>NUCLEOTIDE SEQUENCE</scope>
    <source>
        <strain evidence="2">HKST-UBA02</strain>
    </source>
</reference>
<accession>A0A956SEF6</accession>
<evidence type="ECO:0000313" key="3">
    <source>
        <dbReference type="Proteomes" id="UP000739538"/>
    </source>
</evidence>
<dbReference type="Pfam" id="PF01243">
    <property type="entry name" value="PNPOx_N"/>
    <property type="match status" value="1"/>
</dbReference>
<dbReference type="Proteomes" id="UP000739538">
    <property type="component" value="Unassembled WGS sequence"/>
</dbReference>
<dbReference type="InterPro" id="IPR012349">
    <property type="entry name" value="Split_barrel_FMN-bd"/>
</dbReference>
<dbReference type="Gene3D" id="2.30.110.10">
    <property type="entry name" value="Electron Transport, Fmn-binding Protein, Chain A"/>
    <property type="match status" value="1"/>
</dbReference>
<organism evidence="2 3">
    <name type="scientific">Eiseniibacteriota bacterium</name>
    <dbReference type="NCBI Taxonomy" id="2212470"/>
    <lineage>
        <taxon>Bacteria</taxon>
        <taxon>Candidatus Eiseniibacteriota</taxon>
    </lineage>
</organism>
<proteinExistence type="predicted"/>
<sequence>MDPKVLTALSSLVRQQRTLALGSIRDGGPQVTLAAYAVRTDFQALYLFLSRLARHTRAIEEDNQVGFMIAEPDSGVGDPQTLQRLSLQGTVVRVDPRDDDAEIARSLYLERFPDAVRLLQLGDFSFFRITPTKGRFVAGFAQAYNVGALDLSQAAESS</sequence>
<evidence type="ECO:0000259" key="1">
    <source>
        <dbReference type="Pfam" id="PF01243"/>
    </source>
</evidence>
<name>A0A956SEF6_UNCEI</name>
<comment type="caution">
    <text evidence="2">The sequence shown here is derived from an EMBL/GenBank/DDBJ whole genome shotgun (WGS) entry which is preliminary data.</text>
</comment>